<dbReference type="PANTHER" id="PTHR24198">
    <property type="entry name" value="ANKYRIN REPEAT AND PROTEIN KINASE DOMAIN-CONTAINING PROTEIN"/>
    <property type="match status" value="1"/>
</dbReference>
<dbReference type="EMBL" id="NNAY01000362">
    <property type="protein sequence ID" value="OXU28879.1"/>
    <property type="molecule type" value="Genomic_DNA"/>
</dbReference>
<keyword evidence="1" id="KW-0677">Repeat</keyword>
<feature type="repeat" description="ANK" evidence="3">
    <location>
        <begin position="210"/>
        <end position="242"/>
    </location>
</feature>
<sequence>MSTVPRFKIKKSPSFTRRTNRTHLVFRAIKQGALTTAKQLVKEGDIRINFRLEDRTLLHVAVRSRFSTVAVVRLLVQAGCRINSVNIRGDTALHIALQYHKLGIARYLIKAGADVQAKNFECETPLQMAVSNKSHVDLLTEMLPNGALYEKCRFYGLISLELATVAVRYRRWIRRLVESYGGKSVYGSEFRKVVKMLLDAGADVNARDISDSTPLHCAVYTGDVEVVKILIKAGADLNHRTEAGFAVLHDAVLCGNEEMVRLLLRSGSRIDQDVEDIGDTALHWAIRLNIEGSHEKIIKLLMKFGSNMYKLNTFAESPFNYVLQYGDLKLLNFFINEYKADIKMANVPDGKHPLMFAAQNKHQEVLDWVLDSGVNVNTLCEKFNASALHLAASVCLPKNVRRLISKGANVNIKNDLQRTPIFNTIFSIHGPEDNMIPALLFRQNFEEERKEVMRLLLHSGADINYLIKMELLNIDRTILQFAYDFKDITACEVIIQYAAMVEVKTRVPMFSEYNRRLIENSIQMKTYYQWCLDEATHMGATKIAEDSCVTFLSVLIDNLDKVARYTKNDAIFDNWFDAVQQGVYRIYGDYLDERLVTAVDRQYRFEDIYGTLCTMQRFKDLDDVPLEIISKYLMDEDVKFIPT</sequence>
<proteinExistence type="predicted"/>
<gene>
    <name evidence="4" type="ORF">TSAR_009568</name>
</gene>
<evidence type="ECO:0000256" key="1">
    <source>
        <dbReference type="ARBA" id="ARBA00022737"/>
    </source>
</evidence>
<dbReference type="InterPro" id="IPR002110">
    <property type="entry name" value="Ankyrin_rpt"/>
</dbReference>
<dbReference type="PROSITE" id="PS50297">
    <property type="entry name" value="ANK_REP_REGION"/>
    <property type="match status" value="5"/>
</dbReference>
<dbReference type="InterPro" id="IPR036770">
    <property type="entry name" value="Ankyrin_rpt-contain_sf"/>
</dbReference>
<reference evidence="4 5" key="1">
    <citation type="journal article" date="2017" name="Curr. Biol.">
        <title>The Evolution of Venom by Co-option of Single-Copy Genes.</title>
        <authorList>
            <person name="Martinson E.O."/>
            <person name="Mrinalini"/>
            <person name="Kelkar Y.D."/>
            <person name="Chang C.H."/>
            <person name="Werren J.H."/>
        </authorList>
    </citation>
    <scope>NUCLEOTIDE SEQUENCE [LARGE SCALE GENOMIC DNA]</scope>
    <source>
        <strain evidence="4 5">Alberta</strain>
        <tissue evidence="4">Whole body</tissue>
    </source>
</reference>
<feature type="repeat" description="ANK" evidence="3">
    <location>
        <begin position="349"/>
        <end position="381"/>
    </location>
</feature>
<evidence type="ECO:0000313" key="5">
    <source>
        <dbReference type="Proteomes" id="UP000215335"/>
    </source>
</evidence>
<keyword evidence="2 3" id="KW-0040">ANK repeat</keyword>
<evidence type="ECO:0000256" key="2">
    <source>
        <dbReference type="ARBA" id="ARBA00023043"/>
    </source>
</evidence>
<accession>A0A232FEL2</accession>
<dbReference type="AlphaFoldDB" id="A0A232FEL2"/>
<dbReference type="Gene3D" id="1.25.40.20">
    <property type="entry name" value="Ankyrin repeat-containing domain"/>
    <property type="match status" value="3"/>
</dbReference>
<feature type="repeat" description="ANK" evidence="3">
    <location>
        <begin position="88"/>
        <end position="120"/>
    </location>
</feature>
<organism evidence="4 5">
    <name type="scientific">Trichomalopsis sarcophagae</name>
    <dbReference type="NCBI Taxonomy" id="543379"/>
    <lineage>
        <taxon>Eukaryota</taxon>
        <taxon>Metazoa</taxon>
        <taxon>Ecdysozoa</taxon>
        <taxon>Arthropoda</taxon>
        <taxon>Hexapoda</taxon>
        <taxon>Insecta</taxon>
        <taxon>Pterygota</taxon>
        <taxon>Neoptera</taxon>
        <taxon>Endopterygota</taxon>
        <taxon>Hymenoptera</taxon>
        <taxon>Apocrita</taxon>
        <taxon>Proctotrupomorpha</taxon>
        <taxon>Chalcidoidea</taxon>
        <taxon>Pteromalidae</taxon>
        <taxon>Pteromalinae</taxon>
        <taxon>Trichomalopsis</taxon>
    </lineage>
</organism>
<dbReference type="PANTHER" id="PTHR24198:SF165">
    <property type="entry name" value="ANKYRIN REPEAT-CONTAINING PROTEIN-RELATED"/>
    <property type="match status" value="1"/>
</dbReference>
<dbReference type="Pfam" id="PF00023">
    <property type="entry name" value="Ank"/>
    <property type="match status" value="1"/>
</dbReference>
<dbReference type="OrthoDB" id="1577640at2759"/>
<keyword evidence="5" id="KW-1185">Reference proteome</keyword>
<feature type="repeat" description="ANK" evidence="3">
    <location>
        <begin position="243"/>
        <end position="275"/>
    </location>
</feature>
<dbReference type="SMART" id="SM00248">
    <property type="entry name" value="ANK"/>
    <property type="match status" value="13"/>
</dbReference>
<dbReference type="Proteomes" id="UP000215335">
    <property type="component" value="Unassembled WGS sequence"/>
</dbReference>
<name>A0A232FEL2_9HYME</name>
<dbReference type="PRINTS" id="PR01415">
    <property type="entry name" value="ANKYRIN"/>
</dbReference>
<evidence type="ECO:0000313" key="4">
    <source>
        <dbReference type="EMBL" id="OXU28879.1"/>
    </source>
</evidence>
<dbReference type="SUPFAM" id="SSF48403">
    <property type="entry name" value="Ankyrin repeat"/>
    <property type="match status" value="2"/>
</dbReference>
<feature type="repeat" description="ANK" evidence="3">
    <location>
        <begin position="383"/>
        <end position="415"/>
    </location>
</feature>
<dbReference type="Pfam" id="PF12796">
    <property type="entry name" value="Ank_2"/>
    <property type="match status" value="3"/>
</dbReference>
<dbReference type="STRING" id="543379.A0A232FEL2"/>
<evidence type="ECO:0000256" key="3">
    <source>
        <dbReference type="PROSITE-ProRule" id="PRU00023"/>
    </source>
</evidence>
<feature type="repeat" description="ANK" evidence="3">
    <location>
        <begin position="277"/>
        <end position="313"/>
    </location>
</feature>
<protein>
    <submittedName>
        <fullName evidence="4">Uncharacterized protein</fullName>
    </submittedName>
</protein>
<comment type="caution">
    <text evidence="4">The sequence shown here is derived from an EMBL/GenBank/DDBJ whole genome shotgun (WGS) entry which is preliminary data.</text>
</comment>
<dbReference type="PROSITE" id="PS50088">
    <property type="entry name" value="ANK_REPEAT"/>
    <property type="match status" value="7"/>
</dbReference>
<feature type="repeat" description="ANK" evidence="3">
    <location>
        <begin position="53"/>
        <end position="87"/>
    </location>
</feature>